<dbReference type="SUPFAM" id="SSF160631">
    <property type="entry name" value="SMI1/KNR4-like"/>
    <property type="match status" value="1"/>
</dbReference>
<dbReference type="InterPro" id="IPR036047">
    <property type="entry name" value="F-box-like_dom_sf"/>
</dbReference>
<comment type="caution">
    <text evidence="4">The sequence shown here is derived from an EMBL/GenBank/DDBJ whole genome shotgun (WGS) entry which is preliminary data.</text>
</comment>
<evidence type="ECO:0000313" key="4">
    <source>
        <dbReference type="EMBL" id="KAJ8426155.1"/>
    </source>
</evidence>
<dbReference type="PANTHER" id="PTHR47463:SF2">
    <property type="entry name" value="F-BOX PROTEIN SKIP16"/>
    <property type="match status" value="1"/>
</dbReference>
<dbReference type="EMBL" id="JAKOGI010001342">
    <property type="protein sequence ID" value="KAJ8426155.1"/>
    <property type="molecule type" value="Genomic_DNA"/>
</dbReference>
<dbReference type="Proteomes" id="UP001153076">
    <property type="component" value="Unassembled WGS sequence"/>
</dbReference>
<evidence type="ECO:0000256" key="1">
    <source>
        <dbReference type="ARBA" id="ARBA00004906"/>
    </source>
</evidence>
<dbReference type="OrthoDB" id="2305498at2759"/>
<feature type="domain" description="ApaG" evidence="3">
    <location>
        <begin position="289"/>
        <end position="428"/>
    </location>
</feature>
<proteinExistence type="predicted"/>
<dbReference type="InterPro" id="IPR037883">
    <property type="entry name" value="Knr4/Smi1-like_sf"/>
</dbReference>
<evidence type="ECO:0000259" key="3">
    <source>
        <dbReference type="PROSITE" id="PS51087"/>
    </source>
</evidence>
<protein>
    <recommendedName>
        <fullName evidence="3">ApaG domain-containing protein</fullName>
    </recommendedName>
</protein>
<dbReference type="SMART" id="SM00860">
    <property type="entry name" value="SMI1_KNR4"/>
    <property type="match status" value="1"/>
</dbReference>
<dbReference type="InterPro" id="IPR036767">
    <property type="entry name" value="ApaG_sf"/>
</dbReference>
<dbReference type="Pfam" id="PF09346">
    <property type="entry name" value="SMI1_KNR4"/>
    <property type="match status" value="1"/>
</dbReference>
<dbReference type="PANTHER" id="PTHR47463">
    <property type="entry name" value="F-BOX PROTEIN SKIP16"/>
    <property type="match status" value="1"/>
</dbReference>
<dbReference type="InterPro" id="IPR007474">
    <property type="entry name" value="ApaG_domain"/>
</dbReference>
<dbReference type="AlphaFoldDB" id="A0A9Q1JNH0"/>
<accession>A0A9Q1JNH0</accession>
<dbReference type="SUPFAM" id="SSF81383">
    <property type="entry name" value="F-box domain"/>
    <property type="match status" value="1"/>
</dbReference>
<gene>
    <name evidence="4" type="ORF">Cgig2_024360</name>
</gene>
<sequence length="428" mass="48366">MQGIDEVLGEFAIHIIISKLDPSDTARIACVNKMFKSWASEDCFWSLHCASDLFLSSPVDPLGNPAPSFKAAYQLWRETFSLYPWALVKRVKMCWDKLKSWLGSNFPEVLATLHRGATEEELNEAEKRLKVKLPLPTRLIYRMHNGQEFSDKLLGLIGGYCVYGHLVNVHMLTLRQVVRVTRQVARDLDFSSTSKYVTIAASHMGKVFFLNCSNMQFHVGTANLSKQEEMMPCVPTSLLKSSGDQQCDGLLLWLEEHGRRLESGMITVREEENVKSICQFPEKPPLCTTAVTNGVQVRASAVLVPEQSDFQNSSFAFAYSIRMSLLPEGCTVHGMTFQSCQLYWRHWIIRENETIKHDVDGEAVIGKYPLLLPGEKEFVYQSCTTQPSTPGSIEGSFTFVPGRLAEPKGDPFEVQVARFPLEMPEYIY</sequence>
<dbReference type="InterPro" id="IPR018958">
    <property type="entry name" value="Knr4/Smi1-like_dom"/>
</dbReference>
<reference evidence="4" key="1">
    <citation type="submission" date="2022-04" db="EMBL/GenBank/DDBJ databases">
        <title>Carnegiea gigantea Genome sequencing and assembly v2.</title>
        <authorList>
            <person name="Copetti D."/>
            <person name="Sanderson M.J."/>
            <person name="Burquez A."/>
            <person name="Wojciechowski M.F."/>
        </authorList>
    </citation>
    <scope>NUCLEOTIDE SEQUENCE</scope>
    <source>
        <strain evidence="4">SGP5-SGP5p</strain>
        <tissue evidence="4">Aerial part</tissue>
    </source>
</reference>
<evidence type="ECO:0000313" key="5">
    <source>
        <dbReference type="Proteomes" id="UP001153076"/>
    </source>
</evidence>
<keyword evidence="5" id="KW-1185">Reference proteome</keyword>
<dbReference type="Gene3D" id="2.60.40.1470">
    <property type="entry name" value="ApaG domain"/>
    <property type="match status" value="1"/>
</dbReference>
<name>A0A9Q1JNH0_9CARY</name>
<dbReference type="PROSITE" id="PS51087">
    <property type="entry name" value="APAG"/>
    <property type="match status" value="1"/>
</dbReference>
<dbReference type="SUPFAM" id="SSF110069">
    <property type="entry name" value="ApaG-like"/>
    <property type="match status" value="1"/>
</dbReference>
<organism evidence="4 5">
    <name type="scientific">Carnegiea gigantea</name>
    <dbReference type="NCBI Taxonomy" id="171969"/>
    <lineage>
        <taxon>Eukaryota</taxon>
        <taxon>Viridiplantae</taxon>
        <taxon>Streptophyta</taxon>
        <taxon>Embryophyta</taxon>
        <taxon>Tracheophyta</taxon>
        <taxon>Spermatophyta</taxon>
        <taxon>Magnoliopsida</taxon>
        <taxon>eudicotyledons</taxon>
        <taxon>Gunneridae</taxon>
        <taxon>Pentapetalae</taxon>
        <taxon>Caryophyllales</taxon>
        <taxon>Cactineae</taxon>
        <taxon>Cactaceae</taxon>
        <taxon>Cactoideae</taxon>
        <taxon>Echinocereeae</taxon>
        <taxon>Carnegiea</taxon>
    </lineage>
</organism>
<evidence type="ECO:0000256" key="2">
    <source>
        <dbReference type="ARBA" id="ARBA00022786"/>
    </source>
</evidence>
<dbReference type="Pfam" id="PF04379">
    <property type="entry name" value="DUF525"/>
    <property type="match status" value="1"/>
</dbReference>
<comment type="pathway">
    <text evidence="1">Protein modification; protein ubiquitination.</text>
</comment>
<dbReference type="Gene3D" id="3.40.1580.10">
    <property type="entry name" value="SMI1/KNR4-like"/>
    <property type="match status" value="1"/>
</dbReference>
<keyword evidence="2" id="KW-0833">Ubl conjugation pathway</keyword>